<protein>
    <submittedName>
        <fullName evidence="2">TylF/MycF family methyltransferase</fullName>
    </submittedName>
</protein>
<proteinExistence type="predicted"/>
<dbReference type="Proteomes" id="UP001500729">
    <property type="component" value="Unassembled WGS sequence"/>
</dbReference>
<keyword evidence="3" id="KW-1185">Reference proteome</keyword>
<dbReference type="InterPro" id="IPR029063">
    <property type="entry name" value="SAM-dependent_MTases_sf"/>
</dbReference>
<dbReference type="GO" id="GO:0032259">
    <property type="term" value="P:methylation"/>
    <property type="evidence" value="ECO:0007669"/>
    <property type="project" value="UniProtKB-KW"/>
</dbReference>
<sequence length="270" mass="30722">MSATGLSRPDARERTGSPDANGTRYLELMKRVLTNVVYEDVTHRLDHANARGNPRFDPERRRNGLDWPSVAHTMIGRKRLDNLHDCLERVVADDVPGDLAETGVWRGGACIFMRAFLAAHGITDRQVWVADSFEGMPDTDGSAHDLDRELALHRMNEVLGIPLEVVRDNFRRYGLLDEQVRFLPGWFADTLPAAPVSELAVLRLDGDLYESTMDALVHLYPRLSPGGFVIVDDYALPPCRAAVREFRRDNGIHEPVEWIDYMGVYWRRER</sequence>
<evidence type="ECO:0000256" key="1">
    <source>
        <dbReference type="SAM" id="MobiDB-lite"/>
    </source>
</evidence>
<keyword evidence="2" id="KW-0808">Transferase</keyword>
<name>A0ABP3NWB6_SACER</name>
<organism evidence="2 3">
    <name type="scientific">Saccharopolyspora erythraea</name>
    <name type="common">Streptomyces erythraeus</name>
    <dbReference type="NCBI Taxonomy" id="1836"/>
    <lineage>
        <taxon>Bacteria</taxon>
        <taxon>Bacillati</taxon>
        <taxon>Actinomycetota</taxon>
        <taxon>Actinomycetes</taxon>
        <taxon>Pseudonocardiales</taxon>
        <taxon>Pseudonocardiaceae</taxon>
        <taxon>Saccharopolyspora</taxon>
    </lineage>
</organism>
<dbReference type="PANTHER" id="PTHR40036">
    <property type="entry name" value="MACROCIN O-METHYLTRANSFERASE"/>
    <property type="match status" value="1"/>
</dbReference>
<dbReference type="SUPFAM" id="SSF53335">
    <property type="entry name" value="S-adenosyl-L-methionine-dependent methyltransferases"/>
    <property type="match status" value="1"/>
</dbReference>
<evidence type="ECO:0000313" key="2">
    <source>
        <dbReference type="EMBL" id="GAA0554833.1"/>
    </source>
</evidence>
<dbReference type="Gene3D" id="3.40.50.150">
    <property type="entry name" value="Vaccinia Virus protein VP39"/>
    <property type="match status" value="1"/>
</dbReference>
<dbReference type="GO" id="GO:0008168">
    <property type="term" value="F:methyltransferase activity"/>
    <property type="evidence" value="ECO:0007669"/>
    <property type="project" value="UniProtKB-KW"/>
</dbReference>
<evidence type="ECO:0000313" key="3">
    <source>
        <dbReference type="Proteomes" id="UP001500729"/>
    </source>
</evidence>
<dbReference type="Pfam" id="PF05711">
    <property type="entry name" value="TylF"/>
    <property type="match status" value="1"/>
</dbReference>
<comment type="caution">
    <text evidence="2">The sequence shown here is derived from an EMBL/GenBank/DDBJ whole genome shotgun (WGS) entry which is preliminary data.</text>
</comment>
<reference evidence="3" key="1">
    <citation type="journal article" date="2019" name="Int. J. Syst. Evol. Microbiol.">
        <title>The Global Catalogue of Microorganisms (GCM) 10K type strain sequencing project: providing services to taxonomists for standard genome sequencing and annotation.</title>
        <authorList>
            <consortium name="The Broad Institute Genomics Platform"/>
            <consortium name="The Broad Institute Genome Sequencing Center for Infectious Disease"/>
            <person name="Wu L."/>
            <person name="Ma J."/>
        </authorList>
    </citation>
    <scope>NUCLEOTIDE SEQUENCE [LARGE SCALE GENOMIC DNA]</scope>
    <source>
        <strain evidence="3">JCM 10303</strain>
    </source>
</reference>
<keyword evidence="2" id="KW-0489">Methyltransferase</keyword>
<dbReference type="RefSeq" id="WP_009950022.1">
    <property type="nucleotide sequence ID" value="NZ_BAAAGS010000065.1"/>
</dbReference>
<dbReference type="EMBL" id="BAAAGS010000065">
    <property type="protein sequence ID" value="GAA0554833.1"/>
    <property type="molecule type" value="Genomic_DNA"/>
</dbReference>
<gene>
    <name evidence="2" type="ORF">GCM10009533_60930</name>
</gene>
<feature type="region of interest" description="Disordered" evidence="1">
    <location>
        <begin position="1"/>
        <end position="21"/>
    </location>
</feature>
<dbReference type="PANTHER" id="PTHR40036:SF1">
    <property type="entry name" value="MACROCIN O-METHYLTRANSFERASE"/>
    <property type="match status" value="1"/>
</dbReference>
<dbReference type="InterPro" id="IPR008884">
    <property type="entry name" value="TylF_MeTrfase"/>
</dbReference>
<accession>A0ABP3NWB6</accession>